<dbReference type="InterPro" id="IPR007325">
    <property type="entry name" value="KFase/CYL"/>
</dbReference>
<dbReference type="InterPro" id="IPR037175">
    <property type="entry name" value="KFase_sf"/>
</dbReference>
<organism evidence="1 2">
    <name type="scientific">Staphylococcus gallinarum</name>
    <dbReference type="NCBI Taxonomy" id="1293"/>
    <lineage>
        <taxon>Bacteria</taxon>
        <taxon>Bacillati</taxon>
        <taxon>Bacillota</taxon>
        <taxon>Bacilli</taxon>
        <taxon>Bacillales</taxon>
        <taxon>Staphylococcaceae</taxon>
        <taxon>Staphylococcus</taxon>
    </lineage>
</organism>
<dbReference type="SUPFAM" id="SSF102198">
    <property type="entry name" value="Putative cyclase"/>
    <property type="match status" value="1"/>
</dbReference>
<dbReference type="PANTHER" id="PTHR43564">
    <property type="entry name" value="KYNURENINE FORMAMIDASE-LIKE PROTEIN"/>
    <property type="match status" value="1"/>
</dbReference>
<dbReference type="GO" id="GO:0019441">
    <property type="term" value="P:L-tryptophan catabolic process to kynurenine"/>
    <property type="evidence" value="ECO:0007669"/>
    <property type="project" value="InterPro"/>
</dbReference>
<dbReference type="Pfam" id="PF04199">
    <property type="entry name" value="Cyclase"/>
    <property type="match status" value="1"/>
</dbReference>
<proteinExistence type="predicted"/>
<dbReference type="PANTHER" id="PTHR43564:SF2">
    <property type="entry name" value="BLR6059 PROTEIN"/>
    <property type="match status" value="1"/>
</dbReference>
<dbReference type="GO" id="GO:0004061">
    <property type="term" value="F:arylformamidase activity"/>
    <property type="evidence" value="ECO:0007669"/>
    <property type="project" value="InterPro"/>
</dbReference>
<dbReference type="AlphaFoldDB" id="A0A380FAI1"/>
<protein>
    <submittedName>
        <fullName evidence="1">Metal-dependent hydrolase/cyclase</fullName>
    </submittedName>
</protein>
<dbReference type="EMBL" id="UHDK01000001">
    <property type="protein sequence ID" value="SUM31198.1"/>
    <property type="molecule type" value="Genomic_DNA"/>
</dbReference>
<keyword evidence="1" id="KW-0378">Hydrolase</keyword>
<evidence type="ECO:0000313" key="2">
    <source>
        <dbReference type="Proteomes" id="UP000255277"/>
    </source>
</evidence>
<evidence type="ECO:0000313" key="1">
    <source>
        <dbReference type="EMBL" id="SUM31198.1"/>
    </source>
</evidence>
<name>A0A380FAI1_STAGA</name>
<gene>
    <name evidence="1" type="ORF">NCTC12195_00604</name>
</gene>
<dbReference type="Proteomes" id="UP000255277">
    <property type="component" value="Unassembled WGS sequence"/>
</dbReference>
<sequence length="94" mass="10791">MDFTFKIGNLVTQYGTHIDAPIHFVENTRYLHEIELTELALPLIVLDFSDEVAKDADFILTQNHIAQWEAEHGKIEPGTFVALRSDWSKTLARH</sequence>
<accession>A0A380FAI1</accession>
<dbReference type="Gene3D" id="3.50.30.50">
    <property type="entry name" value="Putative cyclase"/>
    <property type="match status" value="1"/>
</dbReference>
<reference evidence="1 2" key="1">
    <citation type="submission" date="2018-06" db="EMBL/GenBank/DDBJ databases">
        <authorList>
            <consortium name="Pathogen Informatics"/>
            <person name="Doyle S."/>
        </authorList>
    </citation>
    <scope>NUCLEOTIDE SEQUENCE [LARGE SCALE GENOMIC DNA]</scope>
    <source>
        <strain evidence="1 2">NCTC12195</strain>
    </source>
</reference>